<dbReference type="EMBL" id="LWMH01000001">
    <property type="protein sequence ID" value="KZS44752.1"/>
    <property type="molecule type" value="Genomic_DNA"/>
</dbReference>
<evidence type="ECO:0000313" key="2">
    <source>
        <dbReference type="Proteomes" id="UP000076796"/>
    </source>
</evidence>
<dbReference type="OrthoDB" id="2678299at2"/>
<dbReference type="RefSeq" id="WP_063477336.1">
    <property type="nucleotide sequence ID" value="NZ_CBCSBX010000025.1"/>
</dbReference>
<dbReference type="InterPro" id="IPR046726">
    <property type="entry name" value="DUF6618"/>
</dbReference>
<accession>A0A163G620</accession>
<evidence type="ECO:0000313" key="1">
    <source>
        <dbReference type="EMBL" id="KZS44752.1"/>
    </source>
</evidence>
<organism evidence="1 2">
    <name type="scientific">Paenibacillus glucanolyticus</name>
    <dbReference type="NCBI Taxonomy" id="59843"/>
    <lineage>
        <taxon>Bacteria</taxon>
        <taxon>Bacillati</taxon>
        <taxon>Bacillota</taxon>
        <taxon>Bacilli</taxon>
        <taxon>Bacillales</taxon>
        <taxon>Paenibacillaceae</taxon>
        <taxon>Paenibacillus</taxon>
    </lineage>
</organism>
<dbReference type="Proteomes" id="UP000076796">
    <property type="component" value="Unassembled WGS sequence"/>
</dbReference>
<name>A0A163G620_9BACL</name>
<protein>
    <submittedName>
        <fullName evidence="1">Uncharacterized protein</fullName>
    </submittedName>
</protein>
<gene>
    <name evidence="1" type="ORF">AWU65_01815</name>
</gene>
<reference evidence="1" key="1">
    <citation type="journal article" date="2016" name="Genome Announc.">
        <title>Draft genomes of two strains of Paenibacillus glucanolyticus with capability to degrade lignocellulose.</title>
        <authorList>
            <person name="Mathews S.L."/>
            <person name="Pawlak J."/>
            <person name="Grunden A.M."/>
        </authorList>
    </citation>
    <scope>NUCLEOTIDE SEQUENCE [LARGE SCALE GENOMIC DNA]</scope>
    <source>
        <strain evidence="1">SLM1</strain>
    </source>
</reference>
<keyword evidence="2" id="KW-1185">Reference proteome</keyword>
<dbReference type="Pfam" id="PF20323">
    <property type="entry name" value="DUF6618"/>
    <property type="match status" value="1"/>
</dbReference>
<comment type="caution">
    <text evidence="1">The sequence shown here is derived from an EMBL/GenBank/DDBJ whole genome shotgun (WGS) entry which is preliminary data.</text>
</comment>
<dbReference type="AlphaFoldDB" id="A0A163G620"/>
<sequence>MEFNCSNGKTTWQGKIKNYKEYGNHYSLDISARGSGISLYFGQASFGQWFICIPDWNAGLIIGDLRQVSYNAEKIGVAMENDYDGHSVAKALFVFAETKKIQEKDATQEYLDILKAAGFKNIDEG</sequence>
<proteinExistence type="predicted"/>